<comment type="subcellular location">
    <subcellularLocation>
        <location evidence="1">Membrane</location>
        <topology evidence="1">Multi-pass membrane protein</topology>
    </subcellularLocation>
</comment>
<sequence length="439" mass="50139">MSVIEKTKKKRKMSPITLLFIENYFYWLSFGLTVVAYASFFVHDFYKGKNIPAASKLYGICETFYYLSQLFGNPFFGVFADHFGRKNTILVIIIAASVDWFIISTARTSIIIIISRFIHGFCDSYSPTVSSYMSDLTTQDNFAKKMGMLHGLGGIGLISGLLVAFLLSRFGLKNQHLFILSSVALFIDGMFVYLFLPESIETKNSKKFDWSRANPAGSFKFIFKNEKNKPLIAILILDIIGGTCCLVILQFYLRMKFHFTEGNIYLILFEASLFQIFSMAVLLKISIKKRGNKQTLIDAFVAQALMNFLSVVATRGWMFYLIVPLVYQFVAFSVIQSFFKNLVDKKNQGVLFGSLQFSANLANVLAKYMYPIVFSYSSTKYHFPEAVFIIALICSLLGLYIVTQLDEGKYFVKKKMQKLDLNLNINLNKKENLKKFEQD</sequence>
<dbReference type="InterPro" id="IPR001958">
    <property type="entry name" value="Tet-R_TetA/multi-R_MdtG-like"/>
</dbReference>
<feature type="transmembrane region" description="Helical" evidence="6">
    <location>
        <begin position="386"/>
        <end position="405"/>
    </location>
</feature>
<evidence type="ECO:0000313" key="9">
    <source>
        <dbReference type="EMBL" id="KAJ6226249.1"/>
    </source>
</evidence>
<evidence type="ECO:0000313" key="10">
    <source>
        <dbReference type="Proteomes" id="UP001146793"/>
    </source>
</evidence>
<protein>
    <submittedName>
        <fullName evidence="8">Tetracycline-efflux transporter</fullName>
    </submittedName>
</protein>
<evidence type="ECO:0000256" key="4">
    <source>
        <dbReference type="ARBA" id="ARBA00022989"/>
    </source>
</evidence>
<evidence type="ECO:0000256" key="5">
    <source>
        <dbReference type="ARBA" id="ARBA00023136"/>
    </source>
</evidence>
<feature type="transmembrane region" description="Helical" evidence="6">
    <location>
        <begin position="63"/>
        <end position="83"/>
    </location>
</feature>
<keyword evidence="11" id="KW-1185">Reference proteome</keyword>
<evidence type="ECO:0000259" key="7">
    <source>
        <dbReference type="PROSITE" id="PS50850"/>
    </source>
</evidence>
<evidence type="ECO:0000256" key="6">
    <source>
        <dbReference type="SAM" id="Phobius"/>
    </source>
</evidence>
<dbReference type="PROSITE" id="PS50850">
    <property type="entry name" value="MFS"/>
    <property type="match status" value="1"/>
</dbReference>
<feature type="transmembrane region" description="Helical" evidence="6">
    <location>
        <begin position="149"/>
        <end position="171"/>
    </location>
</feature>
<evidence type="ECO:0000256" key="1">
    <source>
        <dbReference type="ARBA" id="ARBA00004141"/>
    </source>
</evidence>
<dbReference type="PRINTS" id="PR01035">
    <property type="entry name" value="TCRTETA"/>
</dbReference>
<keyword evidence="4 6" id="KW-1133">Transmembrane helix</keyword>
<feature type="transmembrane region" description="Helical" evidence="6">
    <location>
        <begin position="89"/>
        <end position="114"/>
    </location>
</feature>
<accession>A0AAV8AD93</accession>
<reference evidence="8" key="2">
    <citation type="submission" date="2022-08" db="EMBL/GenBank/DDBJ databases">
        <title>Novel sulphate-reducing endosymbionts in the free-living metamonad Anaeramoeba.</title>
        <authorList>
            <person name="Jerlstrom-Hultqvist J."/>
            <person name="Cepicka I."/>
            <person name="Gallot-Lavallee L."/>
            <person name="Salas-Leiva D."/>
            <person name="Curtis B.A."/>
            <person name="Zahonova K."/>
            <person name="Pipaliya S."/>
            <person name="Dacks J."/>
            <person name="Roger A.J."/>
        </authorList>
    </citation>
    <scope>NUCLEOTIDE SEQUENCE</scope>
    <source>
        <strain evidence="8">Busselton2</strain>
    </source>
</reference>
<dbReference type="EMBL" id="JANTQA010000012">
    <property type="protein sequence ID" value="KAJ3450896.1"/>
    <property type="molecule type" value="Genomic_DNA"/>
</dbReference>
<dbReference type="Gene3D" id="1.20.1250.20">
    <property type="entry name" value="MFS general substrate transporter like domains"/>
    <property type="match status" value="1"/>
</dbReference>
<reference evidence="9" key="1">
    <citation type="submission" date="2022-08" db="EMBL/GenBank/DDBJ databases">
        <title>Novel sulfate-reducing endosymbionts in the free-living metamonad Anaeramoeba.</title>
        <authorList>
            <person name="Jerlstrom-Hultqvist J."/>
            <person name="Cepicka I."/>
            <person name="Gallot-Lavallee L."/>
            <person name="Salas-Leiva D."/>
            <person name="Curtis B.A."/>
            <person name="Zahonova K."/>
            <person name="Pipaliya S."/>
            <person name="Dacks J."/>
            <person name="Roger A.J."/>
        </authorList>
    </citation>
    <scope>NUCLEOTIDE SEQUENCE</scope>
    <source>
        <strain evidence="9">Schooner1</strain>
    </source>
</reference>
<dbReference type="InterPro" id="IPR036259">
    <property type="entry name" value="MFS_trans_sf"/>
</dbReference>
<feature type="transmembrane region" description="Helical" evidence="6">
    <location>
        <begin position="177"/>
        <end position="196"/>
    </location>
</feature>
<feature type="transmembrane region" description="Helical" evidence="6">
    <location>
        <begin position="24"/>
        <end position="42"/>
    </location>
</feature>
<dbReference type="GO" id="GO:0022857">
    <property type="term" value="F:transmembrane transporter activity"/>
    <property type="evidence" value="ECO:0007669"/>
    <property type="project" value="InterPro"/>
</dbReference>
<dbReference type="Pfam" id="PF07690">
    <property type="entry name" value="MFS_1"/>
    <property type="match status" value="1"/>
</dbReference>
<feature type="transmembrane region" description="Helical" evidence="6">
    <location>
        <begin position="264"/>
        <end position="283"/>
    </location>
</feature>
<feature type="transmembrane region" description="Helical" evidence="6">
    <location>
        <begin position="351"/>
        <end position="374"/>
    </location>
</feature>
<proteinExistence type="predicted"/>
<dbReference type="InterPro" id="IPR011701">
    <property type="entry name" value="MFS"/>
</dbReference>
<name>A0AAV8AD93_9EUKA</name>
<evidence type="ECO:0000313" key="11">
    <source>
        <dbReference type="Proteomes" id="UP001150062"/>
    </source>
</evidence>
<comment type="caution">
    <text evidence="8">The sequence shown here is derived from an EMBL/GenBank/DDBJ whole genome shotgun (WGS) entry which is preliminary data.</text>
</comment>
<keyword evidence="2" id="KW-0813">Transport</keyword>
<dbReference type="GO" id="GO:0016020">
    <property type="term" value="C:membrane"/>
    <property type="evidence" value="ECO:0007669"/>
    <property type="project" value="UniProtKB-SubCell"/>
</dbReference>
<keyword evidence="3 6" id="KW-0812">Transmembrane</keyword>
<gene>
    <name evidence="8" type="ORF">M0812_07090</name>
    <name evidence="9" type="ORF">M0813_10936</name>
</gene>
<evidence type="ECO:0000256" key="3">
    <source>
        <dbReference type="ARBA" id="ARBA00022692"/>
    </source>
</evidence>
<evidence type="ECO:0000256" key="2">
    <source>
        <dbReference type="ARBA" id="ARBA00022448"/>
    </source>
</evidence>
<evidence type="ECO:0000313" key="8">
    <source>
        <dbReference type="EMBL" id="KAJ3450896.1"/>
    </source>
</evidence>
<feature type="transmembrane region" description="Helical" evidence="6">
    <location>
        <begin position="319"/>
        <end position="339"/>
    </location>
</feature>
<organism evidence="8 10">
    <name type="scientific">Anaeramoeba flamelloides</name>
    <dbReference type="NCBI Taxonomy" id="1746091"/>
    <lineage>
        <taxon>Eukaryota</taxon>
        <taxon>Metamonada</taxon>
        <taxon>Anaeramoebidae</taxon>
        <taxon>Anaeramoeba</taxon>
    </lineage>
</organism>
<dbReference type="Proteomes" id="UP001146793">
    <property type="component" value="Unassembled WGS sequence"/>
</dbReference>
<keyword evidence="5 6" id="KW-0472">Membrane</keyword>
<dbReference type="SUPFAM" id="SSF103473">
    <property type="entry name" value="MFS general substrate transporter"/>
    <property type="match status" value="1"/>
</dbReference>
<dbReference type="AlphaFoldDB" id="A0AAV8AD93"/>
<feature type="domain" description="Major facilitator superfamily (MFS) profile" evidence="7">
    <location>
        <begin position="15"/>
        <end position="409"/>
    </location>
</feature>
<dbReference type="Proteomes" id="UP001150062">
    <property type="component" value="Unassembled WGS sequence"/>
</dbReference>
<dbReference type="InterPro" id="IPR020846">
    <property type="entry name" value="MFS_dom"/>
</dbReference>
<feature type="transmembrane region" description="Helical" evidence="6">
    <location>
        <begin position="231"/>
        <end position="252"/>
    </location>
</feature>
<dbReference type="EMBL" id="JAOAOG010000345">
    <property type="protein sequence ID" value="KAJ6226249.1"/>
    <property type="molecule type" value="Genomic_DNA"/>
</dbReference>
<dbReference type="PANTHER" id="PTHR23504">
    <property type="entry name" value="MAJOR FACILITATOR SUPERFAMILY DOMAIN-CONTAINING PROTEIN 10"/>
    <property type="match status" value="1"/>
</dbReference>
<dbReference type="PANTHER" id="PTHR23504:SF15">
    <property type="entry name" value="MAJOR FACILITATOR SUPERFAMILY (MFS) PROFILE DOMAIN-CONTAINING PROTEIN"/>
    <property type="match status" value="1"/>
</dbReference>